<dbReference type="Proteomes" id="UP001162501">
    <property type="component" value="Chromosome 4"/>
</dbReference>
<name>A0AC59ZT79_RANTA</name>
<feature type="non-terminal residue" evidence="1">
    <location>
        <position position="230"/>
    </location>
</feature>
<dbReference type="EMBL" id="OX596088">
    <property type="protein sequence ID" value="CAN0508438.1"/>
    <property type="molecule type" value="Genomic_DNA"/>
</dbReference>
<reference evidence="1" key="2">
    <citation type="submission" date="2025-03" db="EMBL/GenBank/DDBJ databases">
        <authorList>
            <consortium name="ELIXIR-Norway"/>
            <consortium name="Elixir Norway"/>
        </authorList>
    </citation>
    <scope>NUCLEOTIDE SEQUENCE</scope>
</reference>
<gene>
    <name evidence="1" type="ORF">MRATA1EN22A_LOCUS22814</name>
</gene>
<proteinExistence type="predicted"/>
<evidence type="ECO:0000313" key="1">
    <source>
        <dbReference type="EMBL" id="CAN0508438.1"/>
    </source>
</evidence>
<feature type="non-terminal residue" evidence="1">
    <location>
        <position position="1"/>
    </location>
</feature>
<accession>A0AC59ZT79</accession>
<reference evidence="1" key="1">
    <citation type="submission" date="2023-05" db="EMBL/GenBank/DDBJ databases">
        <authorList>
            <consortium name="ELIXIR-Norway"/>
        </authorList>
    </citation>
    <scope>NUCLEOTIDE SEQUENCE</scope>
</reference>
<sequence length="230" mass="24134">RPGGSLRWHKPVEERVAGAEGRAQRQLRAPRRLPPSPGRAGTAGRAGGGSEDGREWGRRAAASGSAAARRSRDHAWPHPPYRYAQSPALSTPPPLATSRARGRAPENISLRLPTPQPPPRKGPPLEGRGGGGRNEQSAPMRPGMRLGGRGAHRGCAAASLLSPPTPAPHRPRTQKHWGPGSPRRPRPGSAASLPPRRSPGAGQRRGSGVLPAWARAPPPAAPKPAREATP</sequence>
<protein>
    <submittedName>
        <fullName evidence="1">Uncharacterized protein</fullName>
    </submittedName>
</protein>
<organism evidence="1 2">
    <name type="scientific">Rangifer tarandus platyrhynchus</name>
    <name type="common">Svalbard reindeer</name>
    <dbReference type="NCBI Taxonomy" id="3082113"/>
    <lineage>
        <taxon>Eukaryota</taxon>
        <taxon>Metazoa</taxon>
        <taxon>Chordata</taxon>
        <taxon>Craniata</taxon>
        <taxon>Vertebrata</taxon>
        <taxon>Euteleostomi</taxon>
        <taxon>Mammalia</taxon>
        <taxon>Eutheria</taxon>
        <taxon>Laurasiatheria</taxon>
        <taxon>Artiodactyla</taxon>
        <taxon>Ruminantia</taxon>
        <taxon>Pecora</taxon>
        <taxon>Cervidae</taxon>
        <taxon>Odocoileinae</taxon>
        <taxon>Rangifer</taxon>
    </lineage>
</organism>
<evidence type="ECO:0000313" key="2">
    <source>
        <dbReference type="Proteomes" id="UP001162501"/>
    </source>
</evidence>